<dbReference type="STRING" id="716544.wcw_1242"/>
<comment type="catalytic activity">
    <reaction evidence="8">
        <text>6-carboxy-5,6,7,8-tetrahydropterin + H(+) = 7-carboxy-7-carbaguanine + NH4(+)</text>
        <dbReference type="Rhea" id="RHEA:27974"/>
        <dbReference type="ChEBI" id="CHEBI:15378"/>
        <dbReference type="ChEBI" id="CHEBI:28938"/>
        <dbReference type="ChEBI" id="CHEBI:61032"/>
        <dbReference type="ChEBI" id="CHEBI:61036"/>
        <dbReference type="EC" id="4.3.99.3"/>
    </reaction>
</comment>
<dbReference type="GO" id="GO:0016840">
    <property type="term" value="F:carbon-nitrogen lyase activity"/>
    <property type="evidence" value="ECO:0007669"/>
    <property type="project" value="UniProtKB-UniRule"/>
</dbReference>
<dbReference type="eggNOG" id="COG0602">
    <property type="taxonomic scope" value="Bacteria"/>
</dbReference>
<keyword evidence="4 8" id="KW-0460">Magnesium</keyword>
<proteinExistence type="inferred from homology"/>
<evidence type="ECO:0000256" key="3">
    <source>
        <dbReference type="ARBA" id="ARBA00022723"/>
    </source>
</evidence>
<evidence type="ECO:0000256" key="2">
    <source>
        <dbReference type="ARBA" id="ARBA00022691"/>
    </source>
</evidence>
<dbReference type="EC" id="4.3.99.3" evidence="8"/>
<feature type="binding site" evidence="8">
    <location>
        <position position="52"/>
    </location>
    <ligand>
        <name>[4Fe-4S] cluster</name>
        <dbReference type="ChEBI" id="CHEBI:49883"/>
        <note>4Fe-4S-S-AdoMet</note>
    </ligand>
</feature>
<comment type="cofactor">
    <cofactor evidence="8">
        <name>Mg(2+)</name>
        <dbReference type="ChEBI" id="CHEBI:18420"/>
    </cofactor>
</comment>
<feature type="binding site" evidence="8">
    <location>
        <begin position="51"/>
        <end position="53"/>
    </location>
    <ligand>
        <name>S-adenosyl-L-methionine</name>
        <dbReference type="ChEBI" id="CHEBI:59789"/>
    </ligand>
</feature>
<feature type="binding site" evidence="8">
    <location>
        <position position="86"/>
    </location>
    <ligand>
        <name>S-adenosyl-L-methionine</name>
        <dbReference type="ChEBI" id="CHEBI:59789"/>
    </ligand>
</feature>
<evidence type="ECO:0000256" key="4">
    <source>
        <dbReference type="ARBA" id="ARBA00022842"/>
    </source>
</evidence>
<feature type="binding site" evidence="8">
    <location>
        <position position="49"/>
    </location>
    <ligand>
        <name>[4Fe-4S] cluster</name>
        <dbReference type="ChEBI" id="CHEBI:49883"/>
        <note>4Fe-4S-S-AdoMet</note>
    </ligand>
</feature>
<keyword evidence="5 8" id="KW-0408">Iron</keyword>
<dbReference type="HOGENOM" id="CLU_066739_2_0_0"/>
<feature type="binding site" evidence="8">
    <location>
        <position position="45"/>
    </location>
    <ligand>
        <name>[4Fe-4S] cluster</name>
        <dbReference type="ChEBI" id="CHEBI:49883"/>
        <note>4Fe-4S-S-AdoMet</note>
    </ligand>
</feature>
<dbReference type="EMBL" id="CP001928">
    <property type="protein sequence ID" value="ADI38599.1"/>
    <property type="molecule type" value="Genomic_DNA"/>
</dbReference>
<feature type="binding site" evidence="8">
    <location>
        <position position="41"/>
    </location>
    <ligand>
        <name>substrate</name>
    </ligand>
</feature>
<dbReference type="PIRSF" id="PIRSF000370">
    <property type="entry name" value="QueE"/>
    <property type="match status" value="1"/>
</dbReference>
<sequence>MVNSIAMMIERTNNQTLRLIEIFLSIQGETSLTGLPTTFIRLASCNLRCTWCDTPYSFGKGESSSLQSIIETVRSNGASHVCITGGEPLLQSQVYLLMETLCNLDYIVSLETGGSLSTEKVDPRVITILDIKCPGSGMSQKNTWENLERLREQDEVKFVIMNREDYEWSVKICKNRDLFSRSKPPLFSPVHNVLNPQELIQWTLQDTLPVRINLQVHKWVWSPETKGV</sequence>
<evidence type="ECO:0000256" key="6">
    <source>
        <dbReference type="ARBA" id="ARBA00023014"/>
    </source>
</evidence>
<dbReference type="InterPro" id="IPR007197">
    <property type="entry name" value="rSAM"/>
</dbReference>
<reference evidence="10 11" key="1">
    <citation type="journal article" date="2010" name="PLoS ONE">
        <title>The Waddlia genome: a window into chlamydial biology.</title>
        <authorList>
            <person name="Bertelli C."/>
            <person name="Collyn F."/>
            <person name="Croxatto A."/>
            <person name="Ruckert C."/>
            <person name="Polkinghorne A."/>
            <person name="Kebbi-Beghdadi C."/>
            <person name="Goesmann A."/>
            <person name="Vaughan L."/>
            <person name="Greub G."/>
        </authorList>
    </citation>
    <scope>NUCLEOTIDE SEQUENCE [LARGE SCALE GENOMIC DNA]</scope>
    <source>
        <strain evidence="11">ATCC VR-1470 / WSU 86-1044</strain>
    </source>
</reference>
<gene>
    <name evidence="10" type="primary">nrdG</name>
    <name evidence="8" type="synonym">queE</name>
    <name evidence="10" type="ordered locus">wcw_1242</name>
</gene>
<dbReference type="InterPro" id="IPR058240">
    <property type="entry name" value="rSAM_sf"/>
</dbReference>
<evidence type="ECO:0000256" key="7">
    <source>
        <dbReference type="ARBA" id="ARBA00023239"/>
    </source>
</evidence>
<feature type="domain" description="Radical SAM core" evidence="9">
    <location>
        <begin position="32"/>
        <end position="224"/>
    </location>
</feature>
<name>D6YWT8_WADCW</name>
<keyword evidence="6 8" id="KW-0411">Iron-sulfur</keyword>
<keyword evidence="7 8" id="KW-0456">Lyase</keyword>
<dbReference type="PANTHER" id="PTHR42836">
    <property type="entry name" value="7-CARBOXY-7-DEAZAGUANINE SYNTHASE"/>
    <property type="match status" value="1"/>
</dbReference>
<dbReference type="KEGG" id="wch:wcw_1242"/>
<evidence type="ECO:0000313" key="10">
    <source>
        <dbReference type="EMBL" id="ADI38599.1"/>
    </source>
</evidence>
<feature type="binding site" evidence="8">
    <location>
        <position position="54"/>
    </location>
    <ligand>
        <name>Mg(2+)</name>
        <dbReference type="ChEBI" id="CHEBI:18420"/>
    </ligand>
</feature>
<evidence type="ECO:0000256" key="8">
    <source>
        <dbReference type="HAMAP-Rule" id="MF_00917"/>
    </source>
</evidence>
<keyword evidence="8" id="KW-0671">Queuosine biosynthesis</keyword>
<dbReference type="AlphaFoldDB" id="D6YWT8"/>
<dbReference type="GO" id="GO:0000287">
    <property type="term" value="F:magnesium ion binding"/>
    <property type="evidence" value="ECO:0007669"/>
    <property type="project" value="UniProtKB-UniRule"/>
</dbReference>
<dbReference type="SUPFAM" id="SSF102114">
    <property type="entry name" value="Radical SAM enzymes"/>
    <property type="match status" value="1"/>
</dbReference>
<accession>D6YWT8</accession>
<dbReference type="PANTHER" id="PTHR42836:SF1">
    <property type="entry name" value="7-CARBOXY-7-DEAZAGUANINE SYNTHASE"/>
    <property type="match status" value="1"/>
</dbReference>
<comment type="cofactor">
    <cofactor evidence="8">
        <name>[4Fe-4S] cluster</name>
        <dbReference type="ChEBI" id="CHEBI:49883"/>
    </cofactor>
    <text evidence="8">Binds 1 [4Fe-4S] cluster. The cluster is coordinated with 3 cysteines and an exchangeable S-adenosyl-L-methionine.</text>
</comment>
<evidence type="ECO:0000256" key="1">
    <source>
        <dbReference type="ARBA" id="ARBA00022485"/>
    </source>
</evidence>
<keyword evidence="3 8" id="KW-0479">Metal-binding</keyword>
<dbReference type="GO" id="GO:0008616">
    <property type="term" value="P:tRNA queuosine(34) biosynthetic process"/>
    <property type="evidence" value="ECO:0007669"/>
    <property type="project" value="UniProtKB-UniRule"/>
</dbReference>
<evidence type="ECO:0000256" key="5">
    <source>
        <dbReference type="ARBA" id="ARBA00023004"/>
    </source>
</evidence>
<organism evidence="10 11">
    <name type="scientific">Waddlia chondrophila (strain ATCC VR-1470 / WSU 86-1044)</name>
    <dbReference type="NCBI Taxonomy" id="716544"/>
    <lineage>
        <taxon>Bacteria</taxon>
        <taxon>Pseudomonadati</taxon>
        <taxon>Chlamydiota</taxon>
        <taxon>Chlamydiia</taxon>
        <taxon>Parachlamydiales</taxon>
        <taxon>Waddliaceae</taxon>
        <taxon>Waddlia</taxon>
    </lineage>
</organism>
<dbReference type="Proteomes" id="UP000001505">
    <property type="component" value="Chromosome"/>
</dbReference>
<dbReference type="GO" id="GO:1904047">
    <property type="term" value="F:S-adenosyl-L-methionine binding"/>
    <property type="evidence" value="ECO:0007669"/>
    <property type="project" value="UniProtKB-UniRule"/>
</dbReference>
<dbReference type="GO" id="GO:0051539">
    <property type="term" value="F:4 iron, 4 sulfur cluster binding"/>
    <property type="evidence" value="ECO:0007669"/>
    <property type="project" value="UniProtKB-UniRule"/>
</dbReference>
<comment type="cofactor">
    <cofactor evidence="8">
        <name>S-adenosyl-L-methionine</name>
        <dbReference type="ChEBI" id="CHEBI:59789"/>
    </cofactor>
    <text evidence="8">Binds 1 S-adenosyl-L-methionine per subunit.</text>
</comment>
<comment type="caution">
    <text evidence="8">Lacks conserved residue(s) required for the propagation of feature annotation.</text>
</comment>
<evidence type="ECO:0000313" key="11">
    <source>
        <dbReference type="Proteomes" id="UP000001505"/>
    </source>
</evidence>
<comment type="pathway">
    <text evidence="8">Purine metabolism; 7-cyano-7-deazaguanine biosynthesis.</text>
</comment>
<dbReference type="Pfam" id="PF04055">
    <property type="entry name" value="Radical_SAM"/>
    <property type="match status" value="1"/>
</dbReference>
<comment type="similarity">
    <text evidence="8">Belongs to the radical SAM superfamily. 7-carboxy-7-deazaguanine synthase family.</text>
</comment>
<keyword evidence="11" id="KW-1185">Reference proteome</keyword>
<protein>
    <recommendedName>
        <fullName evidence="8">7-carboxy-7-deazaguanine synthase</fullName>
        <shortName evidence="8">CDG synthase</shortName>
        <ecNumber evidence="8">4.3.99.3</ecNumber>
    </recommendedName>
    <alternativeName>
        <fullName evidence="8">Queuosine biosynthesis protein QueE</fullName>
    </alternativeName>
</protein>
<feature type="binding site" evidence="8">
    <location>
        <position position="84"/>
    </location>
    <ligand>
        <name>substrate</name>
    </ligand>
</feature>
<dbReference type="HAMAP" id="MF_00917">
    <property type="entry name" value="QueE"/>
    <property type="match status" value="1"/>
</dbReference>
<comment type="subunit">
    <text evidence="8">Homodimer.</text>
</comment>
<evidence type="ECO:0000259" key="9">
    <source>
        <dbReference type="PROSITE" id="PS51918"/>
    </source>
</evidence>
<comment type="function">
    <text evidence="8">Catalyzes the complex heterocyclic radical-mediated conversion of 6-carboxy-5,6,7,8-tetrahydropterin (CPH4) to 7-carboxy-7-deazaguanine (CDG), a step common to the biosynthetic pathways of all 7-deazapurine-containing compounds.</text>
</comment>
<keyword evidence="1 8" id="KW-0004">4Fe-4S</keyword>
<dbReference type="Gene3D" id="3.20.20.70">
    <property type="entry name" value="Aldolase class I"/>
    <property type="match status" value="1"/>
</dbReference>
<dbReference type="UniPathway" id="UPA00391"/>
<feature type="binding site" evidence="8">
    <location>
        <begin position="26"/>
        <end position="28"/>
    </location>
    <ligand>
        <name>substrate</name>
    </ligand>
</feature>
<keyword evidence="2 8" id="KW-0949">S-adenosyl-L-methionine</keyword>
<dbReference type="InterPro" id="IPR024924">
    <property type="entry name" value="7-CO-7-deazaguanine_synth-like"/>
</dbReference>
<dbReference type="InterPro" id="IPR013785">
    <property type="entry name" value="Aldolase_TIM"/>
</dbReference>
<dbReference type="SFLD" id="SFLDS00029">
    <property type="entry name" value="Radical_SAM"/>
    <property type="match status" value="1"/>
</dbReference>
<dbReference type="PROSITE" id="PS51918">
    <property type="entry name" value="RADICAL_SAM"/>
    <property type="match status" value="1"/>
</dbReference>
<dbReference type="CDD" id="cd01335">
    <property type="entry name" value="Radical_SAM"/>
    <property type="match status" value="1"/>
</dbReference>
<dbReference type="RefSeq" id="WP_013182311.1">
    <property type="nucleotide sequence ID" value="NC_014225.1"/>
</dbReference>